<evidence type="ECO:0000256" key="1">
    <source>
        <dbReference type="SAM" id="Coils"/>
    </source>
</evidence>
<evidence type="ECO:0000313" key="3">
    <source>
        <dbReference type="EMBL" id="CAK7939774.1"/>
    </source>
</evidence>
<comment type="caution">
    <text evidence="3">The sequence shown here is derived from an EMBL/GenBank/DDBJ whole genome shotgun (WGS) entry which is preliminary data.</text>
</comment>
<feature type="coiled-coil region" evidence="1">
    <location>
        <begin position="769"/>
        <end position="898"/>
    </location>
</feature>
<feature type="coiled-coil region" evidence="1">
    <location>
        <begin position="89"/>
        <end position="400"/>
    </location>
</feature>
<dbReference type="AlphaFoldDB" id="A0AAV1UYN8"/>
<dbReference type="PANTHER" id="PTHR43941">
    <property type="entry name" value="STRUCTURAL MAINTENANCE OF CHROMOSOMES PROTEIN 2"/>
    <property type="match status" value="1"/>
</dbReference>
<dbReference type="PANTHER" id="PTHR43941:SF1">
    <property type="entry name" value="STRUCTURAL MAINTENANCE OF CHROMOSOMES PROTEIN 2"/>
    <property type="match status" value="1"/>
</dbReference>
<proteinExistence type="predicted"/>
<protein>
    <submittedName>
        <fullName evidence="3">Uncharacterized protein</fullName>
    </submittedName>
</protein>
<dbReference type="GO" id="GO:0000793">
    <property type="term" value="C:condensed chromosome"/>
    <property type="evidence" value="ECO:0007669"/>
    <property type="project" value="TreeGrafter"/>
</dbReference>
<feature type="compositionally biased region" description="Polar residues" evidence="2">
    <location>
        <begin position="957"/>
        <end position="975"/>
    </location>
</feature>
<name>A0AAV1UYN8_9STRA</name>
<feature type="coiled-coil region" evidence="1">
    <location>
        <begin position="425"/>
        <end position="733"/>
    </location>
</feature>
<feature type="compositionally biased region" description="Low complexity" evidence="2">
    <location>
        <begin position="1"/>
        <end position="13"/>
    </location>
</feature>
<dbReference type="GO" id="GO:0007076">
    <property type="term" value="P:mitotic chromosome condensation"/>
    <property type="evidence" value="ECO:0007669"/>
    <property type="project" value="TreeGrafter"/>
</dbReference>
<dbReference type="Proteomes" id="UP001162060">
    <property type="component" value="Unassembled WGS sequence"/>
</dbReference>
<feature type="region of interest" description="Disordered" evidence="2">
    <location>
        <begin position="926"/>
        <end position="1015"/>
    </location>
</feature>
<feature type="compositionally biased region" description="Low complexity" evidence="2">
    <location>
        <begin position="34"/>
        <end position="46"/>
    </location>
</feature>
<dbReference type="SUPFAM" id="SSF57997">
    <property type="entry name" value="Tropomyosin"/>
    <property type="match status" value="1"/>
</dbReference>
<feature type="compositionally biased region" description="Low complexity" evidence="2">
    <location>
        <begin position="984"/>
        <end position="1009"/>
    </location>
</feature>
<dbReference type="EMBL" id="CAKLBY020000249">
    <property type="protein sequence ID" value="CAK7939774.1"/>
    <property type="molecule type" value="Genomic_DNA"/>
</dbReference>
<feature type="region of interest" description="Disordered" evidence="2">
    <location>
        <begin position="1"/>
        <end position="75"/>
    </location>
</feature>
<evidence type="ECO:0000313" key="4">
    <source>
        <dbReference type="Proteomes" id="UP001162060"/>
    </source>
</evidence>
<sequence>MVLHDSSSSSLSSAAMNTRSFRHSSSSRSRHRNNNNSSNVHSSSNNDISHGRSRSNNNSSSSHSNLQVDDPSSFGSMLDQLHAEQKGTIEALTCQVEFYRQREERARQELVTLRDCLPLANDDEGAVASVAKLASENRALGDELDALRAEKGSSDRGLARLGRQKKELERQLRDAKHTLVGFSQAIEQLEIKMQRKEAEVQTRCLELEQRVGDLKHECGQLRQDKTTMRQQLENLQTASDENARLRGELQLLVQQSAGRHWNQHVSSSSRFSSELNSIREKFSSLDDEKRRLEAEIQELQRKLDARAVEVSTAQLEVERKNCELKELQLKLDNASNLLSLREQLLESDDSSKKEIEAQRQELLMLVSTLQCEKSDLQREVSSLRRDQETVKAELQTAKSRLATKDHTVVVSTLRSEVASLKERLRNEFMHEKDSLKSDAQSLTQEIRLLRGRLAEKDVAARNLKDEIFRKDEKQKQTEYDMRQLREQITRLECELSQSRTKYEQLQQCRTSLAEQLDVGFKELLNDEDSAASAREEVEKLRSDVSRMKKSIQALETERQTLTEKLEHADRSNQEAATRQSEKIDELYRQLLEKEEVITSLESTQRHVALLQQEKESWEGDVTDIRLRCESRVETEVRKADGFRARIEQLEKDKLSLKQEIDTLEDTCANWKERAHVAERSLRQKVEELGELKQDLARLESEIIDATTRVDKGKEEITTRERKLLKERKKMEREMGLLVHRIESADQRNFELGEKVIAFAQQSKVDQTDLVALSSQVKSYRKQVKGLETQLGQIHRRNGMESDTISDLQRKLSDLMCLKESYQVEINNLRQKLGQVQSDNSAAVQQRDEAVKRVCLLMQCRDKMKATAEDHTTELIEEIEALQHQMDSERKRCAVLLANEKTLLRDLQERNTAIAKLQRTISVLQHRSRDKFDSDQSSSSSSSRRRRSRGSSGVGTPVGSSNESTVPTNTTSSLSPNVYRHDLPQQQQQQLQQAQDPLVSSAVASSGSNGTPEKEMEHLLSNLERISDFSTEMQQQQQLD</sequence>
<evidence type="ECO:0000256" key="2">
    <source>
        <dbReference type="SAM" id="MobiDB-lite"/>
    </source>
</evidence>
<accession>A0AAV1UYN8</accession>
<dbReference type="Gene3D" id="1.10.287.1490">
    <property type="match status" value="1"/>
</dbReference>
<organism evidence="3 4">
    <name type="scientific">Peronospora matthiolae</name>
    <dbReference type="NCBI Taxonomy" id="2874970"/>
    <lineage>
        <taxon>Eukaryota</taxon>
        <taxon>Sar</taxon>
        <taxon>Stramenopiles</taxon>
        <taxon>Oomycota</taxon>
        <taxon>Peronosporomycetes</taxon>
        <taxon>Peronosporales</taxon>
        <taxon>Peronosporaceae</taxon>
        <taxon>Peronospora</taxon>
    </lineage>
</organism>
<reference evidence="3" key="1">
    <citation type="submission" date="2024-01" db="EMBL/GenBank/DDBJ databases">
        <authorList>
            <person name="Webb A."/>
        </authorList>
    </citation>
    <scope>NUCLEOTIDE SEQUENCE</scope>
    <source>
        <strain evidence="3">Pm1</strain>
    </source>
</reference>
<dbReference type="GO" id="GO:0000785">
    <property type="term" value="C:chromatin"/>
    <property type="evidence" value="ECO:0007669"/>
    <property type="project" value="TreeGrafter"/>
</dbReference>
<dbReference type="GO" id="GO:0000796">
    <property type="term" value="C:condensin complex"/>
    <property type="evidence" value="ECO:0007669"/>
    <property type="project" value="TreeGrafter"/>
</dbReference>
<dbReference type="GO" id="GO:0003682">
    <property type="term" value="F:chromatin binding"/>
    <property type="evidence" value="ECO:0007669"/>
    <property type="project" value="TreeGrafter"/>
</dbReference>
<feature type="compositionally biased region" description="Low complexity" evidence="2">
    <location>
        <begin position="54"/>
        <end position="65"/>
    </location>
</feature>
<gene>
    <name evidence="3" type="ORF">PM001_LOCUS24924</name>
</gene>
<keyword evidence="1" id="KW-0175">Coiled coil</keyword>